<keyword evidence="7" id="KW-1185">Reference proteome</keyword>
<dbReference type="InterPro" id="IPR036134">
    <property type="entry name" value="Crypto/Photolyase_FAD-like_sf"/>
</dbReference>
<evidence type="ECO:0000313" key="7">
    <source>
        <dbReference type="Proteomes" id="UP001500457"/>
    </source>
</evidence>
<evidence type="ECO:0000313" key="6">
    <source>
        <dbReference type="EMBL" id="GAA4890959.1"/>
    </source>
</evidence>
<feature type="domain" description="Cryptochrome/DNA photolyase FAD-binding" evidence="5">
    <location>
        <begin position="150"/>
        <end position="222"/>
    </location>
</feature>
<dbReference type="RefSeq" id="WP_274234064.1">
    <property type="nucleotide sequence ID" value="NZ_BAABHQ010000019.1"/>
</dbReference>
<evidence type="ECO:0000256" key="2">
    <source>
        <dbReference type="ARBA" id="ARBA00022630"/>
    </source>
</evidence>
<evidence type="ECO:0000256" key="4">
    <source>
        <dbReference type="SAM" id="MobiDB-lite"/>
    </source>
</evidence>
<name>A0ABP9F208_9PSEU</name>
<organism evidence="6 7">
    <name type="scientific">Actinomycetospora straminea</name>
    <dbReference type="NCBI Taxonomy" id="663607"/>
    <lineage>
        <taxon>Bacteria</taxon>
        <taxon>Bacillati</taxon>
        <taxon>Actinomycetota</taxon>
        <taxon>Actinomycetes</taxon>
        <taxon>Pseudonocardiales</taxon>
        <taxon>Pseudonocardiaceae</taxon>
        <taxon>Actinomycetospora</taxon>
    </lineage>
</organism>
<gene>
    <name evidence="6" type="ORF">GCM10023203_50650</name>
</gene>
<dbReference type="SUPFAM" id="SSF48173">
    <property type="entry name" value="Cryptochrome/photolyase FAD-binding domain"/>
    <property type="match status" value="1"/>
</dbReference>
<sequence>MQLPVPEPGPDAAVDFVREHLADLACDTPAASGSIRGGQTAADAALAAFDVTGYAGSRNQVWPPERRGASKMSPYIRYNLVALPTLWDHVADAPSNDRRKYRDELAWQEYTRHLYARFGRDGGPALATELRAHPPRPAEPWDEPWPRDMECMDTTVGELHADGWLVNQTRMWLASQWTVRAGARWRDGEEEFFTHLLDGSRAANRLNWQWTTGAGNGKAYAFARWQVQKRAPALCRRCVLRDACPVQEWPDQRTTRAPMSELLRDDPDPAVTSGPLSPTGEGSGEHAVEAVWLTAESLGDADPALAAHPDVPAVFCFDEPLLRRLMLSGKRLVFLTETLADLATRRPVEIHRGRVTDELAGRRLAVTFAPVPGFRRRAAALEPAVVHPYPWLFRPRAGRMQSYTAWRKGMPAQPDRAAA</sequence>
<comment type="caution">
    <text evidence="6">The sequence shown here is derived from an EMBL/GenBank/DDBJ whole genome shotgun (WGS) entry which is preliminary data.</text>
</comment>
<dbReference type="Gene3D" id="1.25.40.80">
    <property type="match status" value="1"/>
</dbReference>
<dbReference type="EMBL" id="BAABHQ010000019">
    <property type="protein sequence ID" value="GAA4890959.1"/>
    <property type="molecule type" value="Genomic_DNA"/>
</dbReference>
<evidence type="ECO:0000259" key="5">
    <source>
        <dbReference type="Pfam" id="PF03441"/>
    </source>
</evidence>
<protein>
    <recommendedName>
        <fullName evidence="5">Cryptochrome/DNA photolyase FAD-binding domain-containing protein</fullName>
    </recommendedName>
</protein>
<keyword evidence="3" id="KW-0274">FAD</keyword>
<dbReference type="Proteomes" id="UP001500457">
    <property type="component" value="Unassembled WGS sequence"/>
</dbReference>
<proteinExistence type="predicted"/>
<accession>A0ABP9F208</accession>
<dbReference type="InterPro" id="IPR005101">
    <property type="entry name" value="Cryptochr/Photolyase_FAD-bd"/>
</dbReference>
<keyword evidence="2" id="KW-0285">Flavoprotein</keyword>
<evidence type="ECO:0000256" key="3">
    <source>
        <dbReference type="ARBA" id="ARBA00022827"/>
    </source>
</evidence>
<dbReference type="PANTHER" id="PTHR11455:SF9">
    <property type="entry name" value="CRYPTOCHROME CIRCADIAN CLOCK 5 ISOFORM X1"/>
    <property type="match status" value="1"/>
</dbReference>
<feature type="region of interest" description="Disordered" evidence="4">
    <location>
        <begin position="251"/>
        <end position="285"/>
    </location>
</feature>
<dbReference type="PANTHER" id="PTHR11455">
    <property type="entry name" value="CRYPTOCHROME"/>
    <property type="match status" value="1"/>
</dbReference>
<dbReference type="InterPro" id="IPR002081">
    <property type="entry name" value="Cryptochrome/DNA_photolyase_1"/>
</dbReference>
<comment type="cofactor">
    <cofactor evidence="1">
        <name>FAD</name>
        <dbReference type="ChEBI" id="CHEBI:57692"/>
    </cofactor>
</comment>
<dbReference type="Pfam" id="PF03441">
    <property type="entry name" value="FAD_binding_7"/>
    <property type="match status" value="1"/>
</dbReference>
<reference evidence="7" key="1">
    <citation type="journal article" date="2019" name="Int. J. Syst. Evol. Microbiol.">
        <title>The Global Catalogue of Microorganisms (GCM) 10K type strain sequencing project: providing services to taxonomists for standard genome sequencing and annotation.</title>
        <authorList>
            <consortium name="The Broad Institute Genomics Platform"/>
            <consortium name="The Broad Institute Genome Sequencing Center for Infectious Disease"/>
            <person name="Wu L."/>
            <person name="Ma J."/>
        </authorList>
    </citation>
    <scope>NUCLEOTIDE SEQUENCE [LARGE SCALE GENOMIC DNA]</scope>
    <source>
        <strain evidence="7">JCM 17983</strain>
    </source>
</reference>
<dbReference type="Gene3D" id="1.10.579.10">
    <property type="entry name" value="DNA Cyclobutane Dipyrimidine Photolyase, subunit A, domain 3"/>
    <property type="match status" value="1"/>
</dbReference>
<evidence type="ECO:0000256" key="1">
    <source>
        <dbReference type="ARBA" id="ARBA00001974"/>
    </source>
</evidence>